<comment type="caution">
    <text evidence="3">The sequence shown here is derived from an EMBL/GenBank/DDBJ whole genome shotgun (WGS) entry which is preliminary data.</text>
</comment>
<evidence type="ECO:0000313" key="3">
    <source>
        <dbReference type="EMBL" id="KAL1502482.1"/>
    </source>
</evidence>
<proteinExistence type="predicted"/>
<keyword evidence="1 2" id="KW-0732">Signal</keyword>
<evidence type="ECO:0000256" key="1">
    <source>
        <dbReference type="ARBA" id="ARBA00022729"/>
    </source>
</evidence>
<accession>A0ABD1EX21</accession>
<dbReference type="EMBL" id="JBDJPC010000005">
    <property type="protein sequence ID" value="KAL1502482.1"/>
    <property type="molecule type" value="Genomic_DNA"/>
</dbReference>
<evidence type="ECO:0000256" key="2">
    <source>
        <dbReference type="SAM" id="SignalP"/>
    </source>
</evidence>
<dbReference type="CDD" id="cd23992">
    <property type="entry name" value="PBP_GOBP"/>
    <property type="match status" value="1"/>
</dbReference>
<protein>
    <submittedName>
        <fullName evidence="3">Uncharacterized protein</fullName>
    </submittedName>
</protein>
<feature type="chain" id="PRO_5044872838" evidence="2">
    <location>
        <begin position="20"/>
        <end position="159"/>
    </location>
</feature>
<feature type="signal peptide" evidence="2">
    <location>
        <begin position="1"/>
        <end position="19"/>
    </location>
</feature>
<dbReference type="PANTHER" id="PTHR11857:SF48">
    <property type="entry name" value="GENERAL ODORANT-BINDING PROTEIN 57C-RELATED"/>
    <property type="match status" value="1"/>
</dbReference>
<dbReference type="InterPro" id="IPR036728">
    <property type="entry name" value="PBP_GOBP_sf"/>
</dbReference>
<dbReference type="Pfam" id="PF01395">
    <property type="entry name" value="PBP_GOBP"/>
    <property type="match status" value="1"/>
</dbReference>
<dbReference type="SMART" id="SM00708">
    <property type="entry name" value="PhBP"/>
    <property type="match status" value="1"/>
</dbReference>
<dbReference type="Proteomes" id="UP001566132">
    <property type="component" value="Unassembled WGS sequence"/>
</dbReference>
<keyword evidence="4" id="KW-1185">Reference proteome</keyword>
<dbReference type="SUPFAM" id="SSF47565">
    <property type="entry name" value="Insect pheromone/odorant-binding proteins"/>
    <property type="match status" value="1"/>
</dbReference>
<gene>
    <name evidence="3" type="ORF">ABEB36_007617</name>
</gene>
<organism evidence="3 4">
    <name type="scientific">Hypothenemus hampei</name>
    <name type="common">Coffee berry borer</name>
    <dbReference type="NCBI Taxonomy" id="57062"/>
    <lineage>
        <taxon>Eukaryota</taxon>
        <taxon>Metazoa</taxon>
        <taxon>Ecdysozoa</taxon>
        <taxon>Arthropoda</taxon>
        <taxon>Hexapoda</taxon>
        <taxon>Insecta</taxon>
        <taxon>Pterygota</taxon>
        <taxon>Neoptera</taxon>
        <taxon>Endopterygota</taxon>
        <taxon>Coleoptera</taxon>
        <taxon>Polyphaga</taxon>
        <taxon>Cucujiformia</taxon>
        <taxon>Curculionidae</taxon>
        <taxon>Scolytinae</taxon>
        <taxon>Hypothenemus</taxon>
    </lineage>
</organism>
<dbReference type="Gene3D" id="1.10.238.20">
    <property type="entry name" value="Pheromone/general odorant binding protein domain"/>
    <property type="match status" value="1"/>
</dbReference>
<dbReference type="InterPro" id="IPR006170">
    <property type="entry name" value="PBP/GOBP"/>
</dbReference>
<name>A0ABD1EX21_HYPHA</name>
<dbReference type="PANTHER" id="PTHR11857">
    <property type="entry name" value="ODORANT BINDING PROTEIN-RELATED"/>
    <property type="match status" value="1"/>
</dbReference>
<sequence length="159" mass="18361">MPYKFVVIALAITVTSIRCFTGEDLTNDLKFIKVCNLSSPIGAYSMNDVLENKNLDNTKSRPFKCFLHCLLTKYGWMDQDGGFLLHDIRETLEQSDIQLGTMEYILYSCTATKSIDRCVRAHFFTDCFWKKMEEVKAMRLIYFDAIETQLFCCLLNSQG</sequence>
<dbReference type="AlphaFoldDB" id="A0ABD1EX21"/>
<reference evidence="3 4" key="1">
    <citation type="submission" date="2024-05" db="EMBL/GenBank/DDBJ databases">
        <title>Genetic variation in Jamaican populations of the coffee berry borer (Hypothenemus hampei).</title>
        <authorList>
            <person name="Errbii M."/>
            <person name="Myrie A."/>
        </authorList>
    </citation>
    <scope>NUCLEOTIDE SEQUENCE [LARGE SCALE GENOMIC DNA]</scope>
    <source>
        <strain evidence="3">JA-Hopewell-2020-01-JO</strain>
        <tissue evidence="3">Whole body</tissue>
    </source>
</reference>
<evidence type="ECO:0000313" key="4">
    <source>
        <dbReference type="Proteomes" id="UP001566132"/>
    </source>
</evidence>